<feature type="domain" description="Rhodanese" evidence="2">
    <location>
        <begin position="268"/>
        <end position="359"/>
    </location>
</feature>
<dbReference type="InterPro" id="IPR001763">
    <property type="entry name" value="Rhodanese-like_dom"/>
</dbReference>
<dbReference type="InterPro" id="IPR036866">
    <property type="entry name" value="RibonucZ/Hydroxyglut_hydro"/>
</dbReference>
<dbReference type="PROSITE" id="PS50206">
    <property type="entry name" value="RHODANESE_3"/>
    <property type="match status" value="2"/>
</dbReference>
<dbReference type="Pfam" id="PF00753">
    <property type="entry name" value="Lactamase_B"/>
    <property type="match status" value="1"/>
</dbReference>
<dbReference type="RefSeq" id="WP_330146912.1">
    <property type="nucleotide sequence ID" value="NZ_JAZDQU010000002.1"/>
</dbReference>
<evidence type="ECO:0000313" key="3">
    <source>
        <dbReference type="EMBL" id="MEE1886024.1"/>
    </source>
</evidence>
<comment type="caution">
    <text evidence="3">The sequence shown here is derived from an EMBL/GenBank/DDBJ whole genome shotgun (WGS) entry which is preliminary data.</text>
</comment>
<organism evidence="3 4">
    <name type="scientific">Pedobacter flavus</name>
    <dbReference type="NCBI Taxonomy" id="3113906"/>
    <lineage>
        <taxon>Bacteria</taxon>
        <taxon>Pseudomonadati</taxon>
        <taxon>Bacteroidota</taxon>
        <taxon>Sphingobacteriia</taxon>
        <taxon>Sphingobacteriales</taxon>
        <taxon>Sphingobacteriaceae</taxon>
        <taxon>Pedobacter</taxon>
    </lineage>
</organism>
<keyword evidence="1" id="KW-0479">Metal-binding</keyword>
<proteinExistence type="predicted"/>
<sequence length="470" mass="52012">MKVEQIYTGCLAQGAYYITSNGEAAIIDPLRETQPYIDRLEKDGVKLKYIFETHFHADFVSGHVDLSKRTQAPIVYGPTANPEFEAIVAADNQIFEIGDVKIKVIHTPGHTMESSCYLLIDEQGKETTLFSGDTLFLGDVGRPDLAQKAASMTQEELAGLLYDSLYNKILPLADYITVYPAHGAGSACGKNMMKETVDSLGNQKKMNYALNQPNKEAFVKAVTDGLLPPPAYFGMNVAMNKKGYDSFDEVLQNGMKKLSPTEFELYAESTGALILDTRNDKEFAKGFIPQSINIGLNGDFAPWVGAMIVDVKQPILLVTDIGREEEAVTRLSRVGFDNVVGHLDGGFESWKAADKDIDVVNRITPEEFASAINVEKDKVVDVRKETEYAAEHVDAAYSKPLAYINEWVKDIDPQEHFYIHCAGGYRSMIAASILQARGYRNFTEVEGGFNAIKQTDVPKTDFVCQSKMLS</sequence>
<accession>A0ABU7H3W9</accession>
<dbReference type="PANTHER" id="PTHR43084">
    <property type="entry name" value="PERSULFIDE DIOXYGENASE ETHE1"/>
    <property type="match status" value="1"/>
</dbReference>
<dbReference type="SUPFAM" id="SSF52821">
    <property type="entry name" value="Rhodanese/Cell cycle control phosphatase"/>
    <property type="match status" value="2"/>
</dbReference>
<dbReference type="EMBL" id="JAZDQU010000002">
    <property type="protein sequence ID" value="MEE1886024.1"/>
    <property type="molecule type" value="Genomic_DNA"/>
</dbReference>
<dbReference type="InterPro" id="IPR036873">
    <property type="entry name" value="Rhodanese-like_dom_sf"/>
</dbReference>
<gene>
    <name evidence="3" type="ORF">VRU49_11405</name>
</gene>
<dbReference type="InterPro" id="IPR001279">
    <property type="entry name" value="Metallo-B-lactamas"/>
</dbReference>
<dbReference type="Gene3D" id="3.60.15.10">
    <property type="entry name" value="Ribonuclease Z/Hydroxyacylglutathione hydrolase-like"/>
    <property type="match status" value="1"/>
</dbReference>
<keyword evidence="4" id="KW-1185">Reference proteome</keyword>
<dbReference type="SMART" id="SM00849">
    <property type="entry name" value="Lactamase_B"/>
    <property type="match status" value="1"/>
</dbReference>
<dbReference type="CDD" id="cd07724">
    <property type="entry name" value="POD-like_MBL-fold"/>
    <property type="match status" value="1"/>
</dbReference>
<name>A0ABU7H3W9_9SPHI</name>
<dbReference type="SUPFAM" id="SSF56281">
    <property type="entry name" value="Metallo-hydrolase/oxidoreductase"/>
    <property type="match status" value="1"/>
</dbReference>
<reference evidence="3 4" key="1">
    <citation type="submission" date="2024-01" db="EMBL/GenBank/DDBJ databases">
        <title>Pedobacter sp. nov., isolated from oil-contaminated soil.</title>
        <authorList>
            <person name="Le N.T.T."/>
        </authorList>
    </citation>
    <scope>NUCLEOTIDE SEQUENCE [LARGE SCALE GENOMIC DNA]</scope>
    <source>
        <strain evidence="3 4">VNH31</strain>
    </source>
</reference>
<dbReference type="Proteomes" id="UP001337681">
    <property type="component" value="Unassembled WGS sequence"/>
</dbReference>
<evidence type="ECO:0000256" key="1">
    <source>
        <dbReference type="ARBA" id="ARBA00022723"/>
    </source>
</evidence>
<feature type="domain" description="Rhodanese" evidence="2">
    <location>
        <begin position="373"/>
        <end position="461"/>
    </location>
</feature>
<protein>
    <submittedName>
        <fullName evidence="3">MBL fold metallo-hydrolase</fullName>
    </submittedName>
</protein>
<dbReference type="Pfam" id="PF00581">
    <property type="entry name" value="Rhodanese"/>
    <property type="match status" value="2"/>
</dbReference>
<dbReference type="InterPro" id="IPR051682">
    <property type="entry name" value="Mito_Persulfide_Diox"/>
</dbReference>
<evidence type="ECO:0000259" key="2">
    <source>
        <dbReference type="PROSITE" id="PS50206"/>
    </source>
</evidence>
<dbReference type="PANTHER" id="PTHR43084:SF1">
    <property type="entry name" value="PERSULFIDE DIOXYGENASE ETHE1, MITOCHONDRIAL"/>
    <property type="match status" value="1"/>
</dbReference>
<dbReference type="SMART" id="SM00450">
    <property type="entry name" value="RHOD"/>
    <property type="match status" value="2"/>
</dbReference>
<dbReference type="InterPro" id="IPR044528">
    <property type="entry name" value="POD-like_MBL-fold"/>
</dbReference>
<dbReference type="CDD" id="cd00158">
    <property type="entry name" value="RHOD"/>
    <property type="match status" value="2"/>
</dbReference>
<dbReference type="Gene3D" id="3.40.250.10">
    <property type="entry name" value="Rhodanese-like domain"/>
    <property type="match status" value="2"/>
</dbReference>
<evidence type="ECO:0000313" key="4">
    <source>
        <dbReference type="Proteomes" id="UP001337681"/>
    </source>
</evidence>